<dbReference type="Gene3D" id="2.60.120.200">
    <property type="match status" value="1"/>
</dbReference>
<dbReference type="OrthoDB" id="6275838at2759"/>
<sequence length="559" mass="64851">MNTHSPIQTDIHSFQEHSITKEKKTKICSYDLHLFTLVSHKAWSTVLPTAGAGDYWAWEYNLLSTCTTTKGDLAILIICFSYLIYSYQAVVRNFAARTKLVRTVKYRVQESFELTSRLARKIRTLLQAVAYAYTYTSNNNFHENLPSIILIEFRHCYQKPIGIRTSFEQFYEPKQNIVDYINILMLHLAAGLKYYSNPKIFHEPSVSEIECIQEEIRKNEQLLICQEVDEAGQECNFPFWSAEQTDNSKVQHRNCASFLQIYLHPVKFVASNWILKRKCDFEFSKILPHVLSSSSPKIILQEIFNKIQRYGYLSNLEISTKVRVYKQKYHPPSCTTITQPEVAQRLRETGKQAIIFIPQNAGLDMLPCLLQSYVIVGKSLCQYASELQREWLNLYLKYYNQLMGQNVTKLLNNFYKLQVQCTQDLYTYTSDCVRDTNTNSLLVQRQFKNISSHRSTKVEILPTDIIRKSGTPPFRDVIFLGRFKLHHKAPSEASFRGTEYLTIDLSKADPILSTQESISLQFKTRQPNGLLFYSVAKSHFSFIRIPVIPLQEDCTIVKV</sequence>
<dbReference type="SUPFAM" id="SSF49899">
    <property type="entry name" value="Concanavalin A-like lectins/glucanases"/>
    <property type="match status" value="1"/>
</dbReference>
<reference evidence="1 2" key="1">
    <citation type="submission" date="2015-07" db="EMBL/GenBank/DDBJ databases">
        <title>The genome of Melipona quadrifasciata.</title>
        <authorList>
            <person name="Pan H."/>
            <person name="Kapheim K."/>
        </authorList>
    </citation>
    <scope>NUCLEOTIDE SEQUENCE [LARGE SCALE GENOMIC DNA]</scope>
    <source>
        <strain evidence="1">0111107301</strain>
        <tissue evidence="1">Whole body</tissue>
    </source>
</reference>
<proteinExistence type="predicted"/>
<dbReference type="STRING" id="166423.A0A0N0U680"/>
<dbReference type="Proteomes" id="UP000053105">
    <property type="component" value="Unassembled WGS sequence"/>
</dbReference>
<dbReference type="InterPro" id="IPR013320">
    <property type="entry name" value="ConA-like_dom_sf"/>
</dbReference>
<accession>A0A0N0U680</accession>
<gene>
    <name evidence="1" type="ORF">WN51_10908</name>
</gene>
<evidence type="ECO:0000313" key="1">
    <source>
        <dbReference type="EMBL" id="KOX77302.1"/>
    </source>
</evidence>
<dbReference type="EMBL" id="KQ435733">
    <property type="protein sequence ID" value="KOX77302.1"/>
    <property type="molecule type" value="Genomic_DNA"/>
</dbReference>
<evidence type="ECO:0000313" key="2">
    <source>
        <dbReference type="Proteomes" id="UP000053105"/>
    </source>
</evidence>
<protein>
    <submittedName>
        <fullName evidence="1">Uncharacterized protein</fullName>
    </submittedName>
</protein>
<keyword evidence="2" id="KW-1185">Reference proteome</keyword>
<dbReference type="AlphaFoldDB" id="A0A0N0U680"/>
<organism evidence="1 2">
    <name type="scientific">Melipona quadrifasciata</name>
    <dbReference type="NCBI Taxonomy" id="166423"/>
    <lineage>
        <taxon>Eukaryota</taxon>
        <taxon>Metazoa</taxon>
        <taxon>Ecdysozoa</taxon>
        <taxon>Arthropoda</taxon>
        <taxon>Hexapoda</taxon>
        <taxon>Insecta</taxon>
        <taxon>Pterygota</taxon>
        <taxon>Neoptera</taxon>
        <taxon>Endopterygota</taxon>
        <taxon>Hymenoptera</taxon>
        <taxon>Apocrita</taxon>
        <taxon>Aculeata</taxon>
        <taxon>Apoidea</taxon>
        <taxon>Anthophila</taxon>
        <taxon>Apidae</taxon>
        <taxon>Melipona</taxon>
    </lineage>
</organism>
<name>A0A0N0U680_9HYME</name>